<dbReference type="AlphaFoldDB" id="A0A9P6IP13"/>
<protein>
    <submittedName>
        <fullName evidence="2">Ribosylnicotinamide kinase</fullName>
    </submittedName>
</protein>
<name>A0A9P6IP13_9FUNG</name>
<dbReference type="EMBL" id="JAAAHW010009613">
    <property type="protein sequence ID" value="KAF9938276.1"/>
    <property type="molecule type" value="Genomic_DNA"/>
</dbReference>
<comment type="caution">
    <text evidence="2">The sequence shown here is derived from an EMBL/GenBank/DDBJ whole genome shotgun (WGS) entry which is preliminary data.</text>
</comment>
<keyword evidence="2" id="KW-0808">Transferase</keyword>
<evidence type="ECO:0000259" key="1">
    <source>
        <dbReference type="Pfam" id="PF00485"/>
    </source>
</evidence>
<keyword evidence="3" id="KW-1185">Reference proteome</keyword>
<dbReference type="PANTHER" id="PTHR10285">
    <property type="entry name" value="URIDINE KINASE"/>
    <property type="match status" value="1"/>
</dbReference>
<gene>
    <name evidence="2" type="primary">NRK1</name>
    <name evidence="2" type="ORF">BGZ65_000121</name>
</gene>
<dbReference type="Proteomes" id="UP000749646">
    <property type="component" value="Unassembled WGS sequence"/>
</dbReference>
<evidence type="ECO:0000313" key="3">
    <source>
        <dbReference type="Proteomes" id="UP000749646"/>
    </source>
</evidence>
<dbReference type="Pfam" id="PF00485">
    <property type="entry name" value="PRK"/>
    <property type="match status" value="1"/>
</dbReference>
<dbReference type="OrthoDB" id="10041966at2759"/>
<keyword evidence="2" id="KW-0418">Kinase</keyword>
<dbReference type="InterPro" id="IPR027417">
    <property type="entry name" value="P-loop_NTPase"/>
</dbReference>
<feature type="domain" description="Phosphoribulokinase/uridine kinase" evidence="1">
    <location>
        <begin position="22"/>
        <end position="171"/>
    </location>
</feature>
<sequence>MPSHQDAAEAKSAITKTRVITIGFSGASSGGKTTTSRYLKSILPNSTLVHQDDFYRPENQLPLDSKTGLANWDCPEAIDFGSLNSTLTHIIEHGQFPQGFNSLEDKNPMGSEAASTPIPDEVLNRLRKKIMDQIPLKERNHVKFVILDGFLLYVDEPLRNTIDIKVFLTAPYQVLKERRESKKGYATLEGCWVDPPGYFDDIVWPNYLIYNRPFVKITEAMEASMESGVDNAKDATSRSDPMTQKVDIVSSHNSTIQFMLETVSDLIAKRLSELPTPSP</sequence>
<proteinExistence type="predicted"/>
<dbReference type="GO" id="GO:0005524">
    <property type="term" value="F:ATP binding"/>
    <property type="evidence" value="ECO:0007669"/>
    <property type="project" value="InterPro"/>
</dbReference>
<dbReference type="Gene3D" id="3.40.50.300">
    <property type="entry name" value="P-loop containing nucleotide triphosphate hydrolases"/>
    <property type="match status" value="1"/>
</dbReference>
<accession>A0A9P6IP13</accession>
<dbReference type="InterPro" id="IPR006083">
    <property type="entry name" value="PRK/URK"/>
</dbReference>
<organism evidence="2 3">
    <name type="scientific">Modicella reniformis</name>
    <dbReference type="NCBI Taxonomy" id="1440133"/>
    <lineage>
        <taxon>Eukaryota</taxon>
        <taxon>Fungi</taxon>
        <taxon>Fungi incertae sedis</taxon>
        <taxon>Mucoromycota</taxon>
        <taxon>Mortierellomycotina</taxon>
        <taxon>Mortierellomycetes</taxon>
        <taxon>Mortierellales</taxon>
        <taxon>Mortierellaceae</taxon>
        <taxon>Modicella</taxon>
    </lineage>
</organism>
<dbReference type="GO" id="GO:0016301">
    <property type="term" value="F:kinase activity"/>
    <property type="evidence" value="ECO:0007669"/>
    <property type="project" value="UniProtKB-KW"/>
</dbReference>
<dbReference type="CDD" id="cd02024">
    <property type="entry name" value="NRK1"/>
    <property type="match status" value="1"/>
</dbReference>
<dbReference type="SUPFAM" id="SSF52540">
    <property type="entry name" value="P-loop containing nucleoside triphosphate hydrolases"/>
    <property type="match status" value="1"/>
</dbReference>
<reference evidence="2" key="1">
    <citation type="journal article" date="2020" name="Fungal Divers.">
        <title>Resolving the Mortierellaceae phylogeny through synthesis of multi-gene phylogenetics and phylogenomics.</title>
        <authorList>
            <person name="Vandepol N."/>
            <person name="Liber J."/>
            <person name="Desiro A."/>
            <person name="Na H."/>
            <person name="Kennedy M."/>
            <person name="Barry K."/>
            <person name="Grigoriev I.V."/>
            <person name="Miller A.N."/>
            <person name="O'Donnell K."/>
            <person name="Stajich J.E."/>
            <person name="Bonito G."/>
        </authorList>
    </citation>
    <scope>NUCLEOTIDE SEQUENCE</scope>
    <source>
        <strain evidence="2">MES-2147</strain>
    </source>
</reference>
<evidence type="ECO:0000313" key="2">
    <source>
        <dbReference type="EMBL" id="KAF9938276.1"/>
    </source>
</evidence>